<dbReference type="Proteomes" id="UP000237104">
    <property type="component" value="Unassembled WGS sequence"/>
</dbReference>
<dbReference type="OrthoDB" id="9802510at2"/>
<dbReference type="PANTHER" id="PTHR43673:SF10">
    <property type="entry name" value="NADH DEHYDROGENASE_NAD(P)H NITROREDUCTASE XCC3605-RELATED"/>
    <property type="match status" value="1"/>
</dbReference>
<dbReference type="CDD" id="cd02138">
    <property type="entry name" value="TdsD-like"/>
    <property type="match status" value="1"/>
</dbReference>
<evidence type="ECO:0000313" key="4">
    <source>
        <dbReference type="EMBL" id="POH66303.1"/>
    </source>
</evidence>
<dbReference type="InterPro" id="IPR029479">
    <property type="entry name" value="Nitroreductase"/>
</dbReference>
<sequence length="191" mass="20849">MTLITETHSRAADTTAPILPAMAERWSPRGFDPTAVIDEDTLTTVLEAARWAPSGNNNQPARFIVARRGSESFAKIHANLMGFNQAWADKASVLILNIAEGDNPWAQYDLGQAVAHLTIQAQHEGLFTHQLGGIDRKALASAFRLKENQDAVTVTVLGVLGDAEALSPELFEREIAPRTRKPLTEILLVND</sequence>
<reference evidence="4 5" key="1">
    <citation type="submission" date="2018-01" db="EMBL/GenBank/DDBJ databases">
        <title>Cryobacterium sp. nov., from glaciers in China.</title>
        <authorList>
            <person name="Liu Q."/>
            <person name="Xin Y.-H."/>
        </authorList>
    </citation>
    <scope>NUCLEOTIDE SEQUENCE [LARGE SCALE GENOMIC DNA]</scope>
    <source>
        <strain evidence="4 5">TMB1-8</strain>
    </source>
</reference>
<evidence type="ECO:0000256" key="2">
    <source>
        <dbReference type="ARBA" id="ARBA00023002"/>
    </source>
</evidence>
<dbReference type="Gene3D" id="3.40.109.10">
    <property type="entry name" value="NADH Oxidase"/>
    <property type="match status" value="1"/>
</dbReference>
<proteinExistence type="inferred from homology"/>
<dbReference type="PANTHER" id="PTHR43673">
    <property type="entry name" value="NAD(P)H NITROREDUCTASE YDGI-RELATED"/>
    <property type="match status" value="1"/>
</dbReference>
<feature type="domain" description="Nitroreductase" evidence="3">
    <location>
        <begin position="23"/>
        <end position="71"/>
    </location>
</feature>
<accession>A0A2S3ZG32</accession>
<dbReference type="Pfam" id="PF00881">
    <property type="entry name" value="Nitroreductase"/>
    <property type="match status" value="1"/>
</dbReference>
<dbReference type="RefSeq" id="WP_103430766.1">
    <property type="nucleotide sequence ID" value="NZ_PPXF01000037.1"/>
</dbReference>
<comment type="caution">
    <text evidence="4">The sequence shown here is derived from an EMBL/GenBank/DDBJ whole genome shotgun (WGS) entry which is preliminary data.</text>
</comment>
<organism evidence="4 5">
    <name type="scientific">Cryobacterium zongtaii</name>
    <dbReference type="NCBI Taxonomy" id="1259217"/>
    <lineage>
        <taxon>Bacteria</taxon>
        <taxon>Bacillati</taxon>
        <taxon>Actinomycetota</taxon>
        <taxon>Actinomycetes</taxon>
        <taxon>Micrococcales</taxon>
        <taxon>Microbacteriaceae</taxon>
        <taxon>Cryobacterium</taxon>
    </lineage>
</organism>
<evidence type="ECO:0000313" key="5">
    <source>
        <dbReference type="Proteomes" id="UP000237104"/>
    </source>
</evidence>
<protein>
    <submittedName>
        <fullName evidence="4">Nitroreductase</fullName>
    </submittedName>
</protein>
<gene>
    <name evidence="4" type="ORF">C3B59_07655</name>
</gene>
<dbReference type="GO" id="GO:0016491">
    <property type="term" value="F:oxidoreductase activity"/>
    <property type="evidence" value="ECO:0007669"/>
    <property type="project" value="UniProtKB-KW"/>
</dbReference>
<comment type="similarity">
    <text evidence="1">Belongs to the nitroreductase family.</text>
</comment>
<name>A0A2S3ZG32_9MICO</name>
<evidence type="ECO:0000256" key="1">
    <source>
        <dbReference type="ARBA" id="ARBA00007118"/>
    </source>
</evidence>
<dbReference type="EMBL" id="PPXF01000037">
    <property type="protein sequence ID" value="POH66303.1"/>
    <property type="molecule type" value="Genomic_DNA"/>
</dbReference>
<keyword evidence="2" id="KW-0560">Oxidoreductase</keyword>
<dbReference type="AlphaFoldDB" id="A0A2S3ZG32"/>
<evidence type="ECO:0000259" key="3">
    <source>
        <dbReference type="Pfam" id="PF00881"/>
    </source>
</evidence>
<dbReference type="SUPFAM" id="SSF55469">
    <property type="entry name" value="FMN-dependent nitroreductase-like"/>
    <property type="match status" value="1"/>
</dbReference>
<dbReference type="InterPro" id="IPR000415">
    <property type="entry name" value="Nitroreductase-like"/>
</dbReference>